<organism evidence="3">
    <name type="scientific">Chaetoceros debilis</name>
    <dbReference type="NCBI Taxonomy" id="122233"/>
    <lineage>
        <taxon>Eukaryota</taxon>
        <taxon>Sar</taxon>
        <taxon>Stramenopiles</taxon>
        <taxon>Ochrophyta</taxon>
        <taxon>Bacillariophyta</taxon>
        <taxon>Coscinodiscophyceae</taxon>
        <taxon>Chaetocerotophycidae</taxon>
        <taxon>Chaetocerotales</taxon>
        <taxon>Chaetocerotaceae</taxon>
        <taxon>Chaetoceros</taxon>
    </lineage>
</organism>
<dbReference type="PANTHER" id="PTHR14248">
    <property type="entry name" value="CYCLIN Y, ISOFORM A"/>
    <property type="match status" value="1"/>
</dbReference>
<dbReference type="CDD" id="cd20540">
    <property type="entry name" value="CYCLIN_CCNY_like"/>
    <property type="match status" value="1"/>
</dbReference>
<dbReference type="InterPro" id="IPR006671">
    <property type="entry name" value="Cyclin_N"/>
</dbReference>
<dbReference type="InterPro" id="IPR036020">
    <property type="entry name" value="WW_dom_sf"/>
</dbReference>
<dbReference type="SMART" id="SM00456">
    <property type="entry name" value="WW"/>
    <property type="match status" value="1"/>
</dbReference>
<name>A0A7S3PW82_9STRA</name>
<evidence type="ECO:0000313" key="3">
    <source>
        <dbReference type="EMBL" id="CAE0457700.1"/>
    </source>
</evidence>
<dbReference type="CDD" id="cd00201">
    <property type="entry name" value="WW"/>
    <property type="match status" value="1"/>
</dbReference>
<feature type="region of interest" description="Disordered" evidence="1">
    <location>
        <begin position="1"/>
        <end position="27"/>
    </location>
</feature>
<dbReference type="InterPro" id="IPR036915">
    <property type="entry name" value="Cyclin-like_sf"/>
</dbReference>
<reference evidence="3" key="1">
    <citation type="submission" date="2021-01" db="EMBL/GenBank/DDBJ databases">
        <authorList>
            <person name="Corre E."/>
            <person name="Pelletier E."/>
            <person name="Niang G."/>
            <person name="Scheremetjew M."/>
            <person name="Finn R."/>
            <person name="Kale V."/>
            <person name="Holt S."/>
            <person name="Cochrane G."/>
            <person name="Meng A."/>
            <person name="Brown T."/>
            <person name="Cohen L."/>
        </authorList>
    </citation>
    <scope>NUCLEOTIDE SEQUENCE</scope>
    <source>
        <strain evidence="3">MM31A-1</strain>
    </source>
</reference>
<dbReference type="Pfam" id="PF00134">
    <property type="entry name" value="Cyclin_N"/>
    <property type="match status" value="1"/>
</dbReference>
<evidence type="ECO:0000256" key="1">
    <source>
        <dbReference type="SAM" id="MobiDB-lite"/>
    </source>
</evidence>
<dbReference type="AlphaFoldDB" id="A0A7S3PW82"/>
<dbReference type="Pfam" id="PF00397">
    <property type="entry name" value="WW"/>
    <property type="match status" value="1"/>
</dbReference>
<dbReference type="EMBL" id="HBIO01003686">
    <property type="protein sequence ID" value="CAE0457700.1"/>
    <property type="molecule type" value="Transcribed_RNA"/>
</dbReference>
<proteinExistence type="predicted"/>
<accession>A0A7S3PW82</accession>
<dbReference type="InterPro" id="IPR001202">
    <property type="entry name" value="WW_dom"/>
</dbReference>
<gene>
    <name evidence="3" type="ORF">CDEB00056_LOCUS2541</name>
</gene>
<dbReference type="Gene3D" id="2.20.70.10">
    <property type="match status" value="1"/>
</dbReference>
<feature type="compositionally biased region" description="Basic and acidic residues" evidence="1">
    <location>
        <begin position="337"/>
        <end position="350"/>
    </location>
</feature>
<protein>
    <recommendedName>
        <fullName evidence="2">WW domain-containing protein</fullName>
    </recommendedName>
</protein>
<dbReference type="Gene3D" id="1.10.472.10">
    <property type="entry name" value="Cyclin-like"/>
    <property type="match status" value="1"/>
</dbReference>
<dbReference type="PROSITE" id="PS50020">
    <property type="entry name" value="WW_DOMAIN_2"/>
    <property type="match status" value="1"/>
</dbReference>
<feature type="domain" description="WW" evidence="2">
    <location>
        <begin position="166"/>
        <end position="194"/>
    </location>
</feature>
<dbReference type="SUPFAM" id="SSF47954">
    <property type="entry name" value="Cyclin-like"/>
    <property type="match status" value="1"/>
</dbReference>
<feature type="region of interest" description="Disordered" evidence="1">
    <location>
        <begin position="308"/>
        <end position="350"/>
    </location>
</feature>
<evidence type="ECO:0000259" key="2">
    <source>
        <dbReference type="PROSITE" id="PS50020"/>
    </source>
</evidence>
<dbReference type="SUPFAM" id="SSF51045">
    <property type="entry name" value="WW domain"/>
    <property type="match status" value="1"/>
</dbReference>
<sequence>MPNRNRKFESIVQSWKESNPRRSSTKRPNVNISYWLQSGKNLLENGTANRIPATQEEQIEVSTKSREEIYDYSRDPYHDMHCQGAENEFNTPRSLVISRIDLNVDNGDADIHGPKSTVEDGFGVINSSTVPDSCRKRESNRATMPFRRHRNSSKKDNVEAVKKRDWKSCIDPKSGRTYYYDVRTRETQWRKPIELASHSERRRIEDKEAQQKDFFKSMEANILKALDSGIISKSSSTESQDEVKELKEIPKRPLLTNKKKPTLIRTISSMDDNVLADLAQAENMEIPISMDIVSPDSTATSFFNSLPQPTVHSHHRHPLKNTSPSVLKPIPAQVTPPRDELSKAMPKPKMEKRNTCGSLYITNTMSAPDKEATIKCVCGVFRTHIVRSLKDSSENKTKFEDYEVFNDDYDMKIGTNRGGSRSTYLVESEMCIEMMKIDCAEEVPTLDDIASFYRFVFYKAQMESDCIIISLIYVERLMRETNGGVRPNARNWRSVLFSTMVLSSKVWDDLSMWNADFSLACPEGVSFSLQRINQLELALLTCFKYNVKVPASEYAKYYFLMRSMLIRSGLAGQDVLSSSEKLDTEGAQKLEFLSSNYKIQKPTMLRRSRSDAPKSNICAPKSSLVVNLEQVVRM</sequence>